<dbReference type="EMBL" id="JAVRBK010000002">
    <property type="protein sequence ID" value="KAK5649062.1"/>
    <property type="molecule type" value="Genomic_DNA"/>
</dbReference>
<dbReference type="PROSITE" id="PS51668">
    <property type="entry name" value="TSAA_2"/>
    <property type="match status" value="1"/>
</dbReference>
<dbReference type="InterPro" id="IPR041369">
    <property type="entry name" value="TrmO_C"/>
</dbReference>
<reference evidence="6 7" key="1">
    <citation type="journal article" date="2024" name="Insects">
        <title>An Improved Chromosome-Level Genome Assembly of the Firefly Pyrocoelia pectoralis.</title>
        <authorList>
            <person name="Fu X."/>
            <person name="Meyer-Rochow V.B."/>
            <person name="Ballantyne L."/>
            <person name="Zhu X."/>
        </authorList>
    </citation>
    <scope>NUCLEOTIDE SEQUENCE [LARGE SCALE GENOMIC DNA]</scope>
    <source>
        <strain evidence="6">XCY_ONT2</strain>
    </source>
</reference>
<feature type="region of interest" description="Disordered" evidence="4">
    <location>
        <begin position="245"/>
        <end position="264"/>
    </location>
</feature>
<dbReference type="Pfam" id="PF01980">
    <property type="entry name" value="TrmO_N"/>
    <property type="match status" value="1"/>
</dbReference>
<evidence type="ECO:0000259" key="5">
    <source>
        <dbReference type="PROSITE" id="PS51668"/>
    </source>
</evidence>
<feature type="compositionally biased region" description="Basic and acidic residues" evidence="4">
    <location>
        <begin position="275"/>
        <end position="291"/>
    </location>
</feature>
<evidence type="ECO:0000313" key="7">
    <source>
        <dbReference type="Proteomes" id="UP001329430"/>
    </source>
</evidence>
<dbReference type="Gene3D" id="2.40.30.70">
    <property type="entry name" value="YaeB-like"/>
    <property type="match status" value="1"/>
</dbReference>
<keyword evidence="7" id="KW-1185">Reference proteome</keyword>
<gene>
    <name evidence="6" type="ORF">RI129_003954</name>
</gene>
<feature type="compositionally biased region" description="Polar residues" evidence="4">
    <location>
        <begin position="301"/>
        <end position="310"/>
    </location>
</feature>
<sequence>MDINNSDDVIYLKTQLSTARNEINNLRQQLKTLKHTYRKDCDEIMGHLENWRCQECKHRQVEATSSATSELNHDLSLQYIGTIHTHFPEKRGTPRQPGICSDTTAKLTLNDVFTNPSHALDGLQEYSHMWILFHFHKNDATHTRAKVSPPRLNGIRTGVFATRSPHRPCPIGLSLVKIDRIVDNNIYFNGVDMIDQTPVLDIKPYIPQYDSPISNASDANHTANECLLDISTLTMADSSHTIARVMDGEENGEREQPLIGGTSTNLSISLNLEDSYHESRSASRIGEREAPDGEEEETPHQYASTSSPQRQVRVPTWIDQPPISTLTVYFKRRALVQLQQLGNEGEQKKNIIKNVLQEDPRSVYLRERVGNSEYVFRIAELYVSCKFDDMSHIVTVFQVFQDLGAQAEN</sequence>
<keyword evidence="1" id="KW-0949">S-adenosyl-L-methionine</keyword>
<dbReference type="CDD" id="cd09281">
    <property type="entry name" value="UPF0066"/>
    <property type="match status" value="1"/>
</dbReference>
<dbReference type="PANTHER" id="PTHR12818:SF0">
    <property type="entry name" value="TRNA (ADENINE(37)-N6)-METHYLTRANSFERASE"/>
    <property type="match status" value="1"/>
</dbReference>
<evidence type="ECO:0000256" key="2">
    <source>
        <dbReference type="ARBA" id="ARBA00033753"/>
    </source>
</evidence>
<accession>A0AAN7VIR3</accession>
<protein>
    <recommendedName>
        <fullName evidence="5">TsaA-like domain-containing protein</fullName>
    </recommendedName>
</protein>
<dbReference type="PANTHER" id="PTHR12818">
    <property type="entry name" value="TRNA (ADENINE(37)-N6)-METHYLTRANSFERASE"/>
    <property type="match status" value="1"/>
</dbReference>
<dbReference type="Gene3D" id="3.30.2310.10">
    <property type="entry name" value="YaeB-like"/>
    <property type="match status" value="1"/>
</dbReference>
<keyword evidence="3" id="KW-0175">Coiled coil</keyword>
<dbReference type="AlphaFoldDB" id="A0AAN7VIR3"/>
<evidence type="ECO:0000256" key="4">
    <source>
        <dbReference type="SAM" id="MobiDB-lite"/>
    </source>
</evidence>
<evidence type="ECO:0000256" key="3">
    <source>
        <dbReference type="SAM" id="Coils"/>
    </source>
</evidence>
<evidence type="ECO:0000313" key="6">
    <source>
        <dbReference type="EMBL" id="KAK5649062.1"/>
    </source>
</evidence>
<comment type="caution">
    <text evidence="6">The sequence shown here is derived from an EMBL/GenBank/DDBJ whole genome shotgun (WGS) entry which is preliminary data.</text>
</comment>
<feature type="region of interest" description="Disordered" evidence="4">
    <location>
        <begin position="275"/>
        <end position="314"/>
    </location>
</feature>
<organism evidence="6 7">
    <name type="scientific">Pyrocoelia pectoralis</name>
    <dbReference type="NCBI Taxonomy" id="417401"/>
    <lineage>
        <taxon>Eukaryota</taxon>
        <taxon>Metazoa</taxon>
        <taxon>Ecdysozoa</taxon>
        <taxon>Arthropoda</taxon>
        <taxon>Hexapoda</taxon>
        <taxon>Insecta</taxon>
        <taxon>Pterygota</taxon>
        <taxon>Neoptera</taxon>
        <taxon>Endopterygota</taxon>
        <taxon>Coleoptera</taxon>
        <taxon>Polyphaga</taxon>
        <taxon>Elateriformia</taxon>
        <taxon>Elateroidea</taxon>
        <taxon>Lampyridae</taxon>
        <taxon>Lampyrinae</taxon>
        <taxon>Pyrocoelia</taxon>
    </lineage>
</organism>
<dbReference type="InterPro" id="IPR040372">
    <property type="entry name" value="YaeB-like"/>
</dbReference>
<dbReference type="InterPro" id="IPR036413">
    <property type="entry name" value="YaeB-like_sf"/>
</dbReference>
<feature type="coiled-coil region" evidence="3">
    <location>
        <begin position="9"/>
        <end position="43"/>
    </location>
</feature>
<dbReference type="NCBIfam" id="TIGR00104">
    <property type="entry name" value="tRNA_TsaA"/>
    <property type="match status" value="1"/>
</dbReference>
<evidence type="ECO:0000256" key="1">
    <source>
        <dbReference type="ARBA" id="ARBA00022691"/>
    </source>
</evidence>
<dbReference type="Proteomes" id="UP001329430">
    <property type="component" value="Chromosome 2"/>
</dbReference>
<dbReference type="SUPFAM" id="SSF118196">
    <property type="entry name" value="YaeB-like"/>
    <property type="match status" value="1"/>
</dbReference>
<comment type="similarity">
    <text evidence="2">Belongs to the tRNA methyltransferase O family.</text>
</comment>
<dbReference type="InterPro" id="IPR023370">
    <property type="entry name" value="TrmO-like_N"/>
</dbReference>
<dbReference type="Pfam" id="PF18389">
    <property type="entry name" value="TrmO_C"/>
    <property type="match status" value="1"/>
</dbReference>
<name>A0AAN7VIR3_9COLE</name>
<proteinExistence type="inferred from homology"/>
<dbReference type="InterPro" id="IPR036414">
    <property type="entry name" value="YaeB_N_sf"/>
</dbReference>
<feature type="domain" description="TsaA-like" evidence="5">
    <location>
        <begin position="77"/>
        <end position="214"/>
    </location>
</feature>